<feature type="domain" description="Peptidase M16 N-terminal" evidence="3">
    <location>
        <begin position="21"/>
        <end position="160"/>
    </location>
</feature>
<evidence type="ECO:0000313" key="6">
    <source>
        <dbReference type="Proteomes" id="UP000274661"/>
    </source>
</evidence>
<protein>
    <submittedName>
        <fullName evidence="5">Insulinase family protein</fullName>
    </submittedName>
</protein>
<dbReference type="SUPFAM" id="SSF63411">
    <property type="entry name" value="LuxS/MPP-like metallohydrolase"/>
    <property type="match status" value="2"/>
</dbReference>
<evidence type="ECO:0000256" key="2">
    <source>
        <dbReference type="ARBA" id="ARBA00023049"/>
    </source>
</evidence>
<evidence type="ECO:0000256" key="1">
    <source>
        <dbReference type="ARBA" id="ARBA00007261"/>
    </source>
</evidence>
<dbReference type="PANTHER" id="PTHR11851">
    <property type="entry name" value="METALLOPROTEASE"/>
    <property type="match status" value="1"/>
</dbReference>
<proteinExistence type="inferred from homology"/>
<feature type="domain" description="Peptidase M16 C-terminal" evidence="4">
    <location>
        <begin position="167"/>
        <end position="337"/>
    </location>
</feature>
<dbReference type="InterPro" id="IPR050361">
    <property type="entry name" value="MPP/UQCRC_Complex"/>
</dbReference>
<evidence type="ECO:0000313" key="5">
    <source>
        <dbReference type="EMBL" id="RST29575.1"/>
    </source>
</evidence>
<keyword evidence="2" id="KW-0645">Protease</keyword>
<evidence type="ECO:0000259" key="4">
    <source>
        <dbReference type="Pfam" id="PF05193"/>
    </source>
</evidence>
<dbReference type="AlphaFoldDB" id="A0A429V6N8"/>
<dbReference type="GO" id="GO:0008237">
    <property type="term" value="F:metallopeptidase activity"/>
    <property type="evidence" value="ECO:0007669"/>
    <property type="project" value="UniProtKB-KW"/>
</dbReference>
<keyword evidence="6" id="KW-1185">Reference proteome</keyword>
<accession>A0A429V6N8</accession>
<dbReference type="Pfam" id="PF00675">
    <property type="entry name" value="Peptidase_M16"/>
    <property type="match status" value="1"/>
</dbReference>
<dbReference type="Pfam" id="PF05193">
    <property type="entry name" value="Peptidase_M16_C"/>
    <property type="match status" value="1"/>
</dbReference>
<evidence type="ECO:0000259" key="3">
    <source>
        <dbReference type="Pfam" id="PF00675"/>
    </source>
</evidence>
<dbReference type="InterPro" id="IPR011765">
    <property type="entry name" value="Pept_M16_N"/>
</dbReference>
<sequence>MSARLHRLPNGVTLLCDPVHGAQSAAVGAYLAVGSRFEAEGLGGLAHMVEHMLFKGAGQRDAKAIAEAIEDVGGSLNAWTARDQTVFHARVLPADVELAVELIASLLRSPHLDGEELEREKNVVLSELGEIHDTPDDLIGDLLFEAAFGDHPLGRPVIGTEPSIRGFSRADLTHWVSDQFVPGRLMLVATGKVDEQALLRLAERHFGDMAATVVEEPRKARFCGGRKLDRRSFDQAHWQFALAGVPATDPTAPALSLFTQAVGGGMSSRLFQQLREERGLAYSIFAWNQGFADTGLFAIGCATDKGTAGETLALSRDILARAVDELSEAEVRRARAQIEASLLMSLETVQGRADHQARMVELFGRVVPLEESLAELRAVDVAAARAAGRALLDGPSALAAIGGGRLALAA</sequence>
<comment type="caution">
    <text evidence="5">The sequence shown here is derived from an EMBL/GenBank/DDBJ whole genome shotgun (WGS) entry which is preliminary data.</text>
</comment>
<dbReference type="InterPro" id="IPR007863">
    <property type="entry name" value="Peptidase_M16_C"/>
</dbReference>
<dbReference type="EMBL" id="RWJF01000001">
    <property type="protein sequence ID" value="RST29575.1"/>
    <property type="molecule type" value="Genomic_DNA"/>
</dbReference>
<dbReference type="Proteomes" id="UP000274661">
    <property type="component" value="Unassembled WGS sequence"/>
</dbReference>
<dbReference type="RefSeq" id="WP_126717416.1">
    <property type="nucleotide sequence ID" value="NZ_RWJF01000001.1"/>
</dbReference>
<gene>
    <name evidence="5" type="ORF">HMF7854_01050</name>
</gene>
<reference evidence="5 6" key="1">
    <citation type="submission" date="2018-12" db="EMBL/GenBank/DDBJ databases">
        <title>Sphingomonas sp. HMF7854 Genome sequencing and assembly.</title>
        <authorList>
            <person name="Cha I."/>
            <person name="Kang H."/>
            <person name="Kim H."/>
            <person name="Kang J."/>
            <person name="Joh K."/>
        </authorList>
    </citation>
    <scope>NUCLEOTIDE SEQUENCE [LARGE SCALE GENOMIC DNA]</scope>
    <source>
        <strain evidence="5 6">HMF7854</strain>
    </source>
</reference>
<dbReference type="PANTHER" id="PTHR11851:SF49">
    <property type="entry name" value="MITOCHONDRIAL-PROCESSING PEPTIDASE SUBUNIT ALPHA"/>
    <property type="match status" value="1"/>
</dbReference>
<keyword evidence="2" id="KW-0378">Hydrolase</keyword>
<comment type="similarity">
    <text evidence="1">Belongs to the peptidase M16 family.</text>
</comment>
<keyword evidence="2" id="KW-0482">Metalloprotease</keyword>
<dbReference type="OrthoDB" id="9811314at2"/>
<dbReference type="InterPro" id="IPR011249">
    <property type="entry name" value="Metalloenz_LuxS/M16"/>
</dbReference>
<organism evidence="5 6">
    <name type="scientific">Sphingomonas ginkgonis</name>
    <dbReference type="NCBI Taxonomy" id="2315330"/>
    <lineage>
        <taxon>Bacteria</taxon>
        <taxon>Pseudomonadati</taxon>
        <taxon>Pseudomonadota</taxon>
        <taxon>Alphaproteobacteria</taxon>
        <taxon>Sphingomonadales</taxon>
        <taxon>Sphingomonadaceae</taxon>
        <taxon>Sphingomonas</taxon>
    </lineage>
</organism>
<dbReference type="GO" id="GO:0046872">
    <property type="term" value="F:metal ion binding"/>
    <property type="evidence" value="ECO:0007669"/>
    <property type="project" value="InterPro"/>
</dbReference>
<name>A0A429V6N8_9SPHN</name>
<dbReference type="Gene3D" id="3.30.830.10">
    <property type="entry name" value="Metalloenzyme, LuxS/M16 peptidase-like"/>
    <property type="match status" value="2"/>
</dbReference>